<protein>
    <submittedName>
        <fullName evidence="1">Uncharacterized protein</fullName>
    </submittedName>
</protein>
<sequence>MIKLIASDMDGTLLNSKGNLPKDFDKVADKLINKGVVLVAASGRQYYTLKNTFSNIKDDMVFLAENGAYVVYKNKELYSSIISKEEVIKIIESSRGIPGVDIVLCGKNGAYIENTEERFLTEVKKYYHKYEVVESLIEAQDDFMKVSLFDSLGAAENSNKVMNPLWGEKFKVTVSGEDWLDLINKDANKGNSLKVIQKLLNIDKNETMVFGDYFNDVEMLQEAYHSYAMMNAPEGVKKHSRFLAKTNDEDGVMRVIKEKVLKEA</sequence>
<proteinExistence type="predicted"/>
<dbReference type="Proteomes" id="UP000184241">
    <property type="component" value="Unassembled WGS sequence"/>
</dbReference>
<dbReference type="SFLD" id="SFLDG01140">
    <property type="entry name" value="C2.B:_Phosphomannomutase_and_P"/>
    <property type="match status" value="1"/>
</dbReference>
<accession>A0A1M5Z289</accession>
<gene>
    <name evidence="1" type="ORF">SAMN02745941_02476</name>
</gene>
<dbReference type="InterPro" id="IPR023214">
    <property type="entry name" value="HAD_sf"/>
</dbReference>
<organism evidence="1 2">
    <name type="scientific">Clostridium intestinale DSM 6191</name>
    <dbReference type="NCBI Taxonomy" id="1121320"/>
    <lineage>
        <taxon>Bacteria</taxon>
        <taxon>Bacillati</taxon>
        <taxon>Bacillota</taxon>
        <taxon>Clostridia</taxon>
        <taxon>Eubacteriales</taxon>
        <taxon>Clostridiaceae</taxon>
        <taxon>Clostridium</taxon>
    </lineage>
</organism>
<dbReference type="GO" id="GO:0005829">
    <property type="term" value="C:cytosol"/>
    <property type="evidence" value="ECO:0007669"/>
    <property type="project" value="TreeGrafter"/>
</dbReference>
<dbReference type="Pfam" id="PF08282">
    <property type="entry name" value="Hydrolase_3"/>
    <property type="match status" value="1"/>
</dbReference>
<dbReference type="CDD" id="cd07518">
    <property type="entry name" value="HAD_YbiV-Like"/>
    <property type="match status" value="1"/>
</dbReference>
<dbReference type="SUPFAM" id="SSF56784">
    <property type="entry name" value="HAD-like"/>
    <property type="match status" value="1"/>
</dbReference>
<evidence type="ECO:0000313" key="2">
    <source>
        <dbReference type="Proteomes" id="UP000184241"/>
    </source>
</evidence>
<name>A0A1M5Z289_9CLOT</name>
<dbReference type="InterPro" id="IPR000150">
    <property type="entry name" value="Cof"/>
</dbReference>
<dbReference type="NCBIfam" id="TIGR01484">
    <property type="entry name" value="HAD-SF-IIB"/>
    <property type="match status" value="1"/>
</dbReference>
<reference evidence="1 2" key="1">
    <citation type="submission" date="2016-11" db="EMBL/GenBank/DDBJ databases">
        <authorList>
            <person name="Jaros S."/>
            <person name="Januszkiewicz K."/>
            <person name="Wedrychowicz H."/>
        </authorList>
    </citation>
    <scope>NUCLEOTIDE SEQUENCE [LARGE SCALE GENOMIC DNA]</scope>
    <source>
        <strain evidence="1 2">DSM 6191</strain>
    </source>
</reference>
<dbReference type="PROSITE" id="PS01228">
    <property type="entry name" value="COF_1"/>
    <property type="match status" value="1"/>
</dbReference>
<dbReference type="PANTHER" id="PTHR10000:SF8">
    <property type="entry name" value="HAD SUPERFAMILY HYDROLASE-LIKE, TYPE 3"/>
    <property type="match status" value="1"/>
</dbReference>
<dbReference type="Gene3D" id="3.40.50.1000">
    <property type="entry name" value="HAD superfamily/HAD-like"/>
    <property type="match status" value="1"/>
</dbReference>
<dbReference type="SFLD" id="SFLDG01144">
    <property type="entry name" value="C2.B.4:_PGP_Like"/>
    <property type="match status" value="1"/>
</dbReference>
<dbReference type="Gene3D" id="3.30.1240.10">
    <property type="match status" value="1"/>
</dbReference>
<dbReference type="AlphaFoldDB" id="A0A1M5Z289"/>
<dbReference type="PANTHER" id="PTHR10000">
    <property type="entry name" value="PHOSPHOSERINE PHOSPHATASE"/>
    <property type="match status" value="1"/>
</dbReference>
<dbReference type="GO" id="GO:0016791">
    <property type="term" value="F:phosphatase activity"/>
    <property type="evidence" value="ECO:0007669"/>
    <property type="project" value="UniProtKB-ARBA"/>
</dbReference>
<dbReference type="SFLD" id="SFLDS00003">
    <property type="entry name" value="Haloacid_Dehalogenase"/>
    <property type="match status" value="1"/>
</dbReference>
<dbReference type="NCBIfam" id="TIGR00099">
    <property type="entry name" value="Cof-subfamily"/>
    <property type="match status" value="1"/>
</dbReference>
<evidence type="ECO:0000313" key="1">
    <source>
        <dbReference type="EMBL" id="SHI18254.1"/>
    </source>
</evidence>
<dbReference type="InterPro" id="IPR036412">
    <property type="entry name" value="HAD-like_sf"/>
</dbReference>
<dbReference type="InterPro" id="IPR006379">
    <property type="entry name" value="HAD-SF_hydro_IIB"/>
</dbReference>
<dbReference type="GO" id="GO:0000287">
    <property type="term" value="F:magnesium ion binding"/>
    <property type="evidence" value="ECO:0007669"/>
    <property type="project" value="TreeGrafter"/>
</dbReference>
<dbReference type="RefSeq" id="WP_073019883.1">
    <property type="nucleotide sequence ID" value="NZ_FQXU01000007.1"/>
</dbReference>
<dbReference type="EMBL" id="FQXU01000007">
    <property type="protein sequence ID" value="SHI18254.1"/>
    <property type="molecule type" value="Genomic_DNA"/>
</dbReference>